<dbReference type="EMBL" id="CM056782">
    <property type="protein sequence ID" value="KAJ8731852.1"/>
    <property type="molecule type" value="Genomic_DNA"/>
</dbReference>
<accession>A0ACC2R4P1</accession>
<protein>
    <submittedName>
        <fullName evidence="1">Uncharacterized protein</fullName>
    </submittedName>
</protein>
<proteinExistence type="predicted"/>
<reference evidence="1" key="1">
    <citation type="submission" date="2023-03" db="EMBL/GenBank/DDBJ databases">
        <title>Chromosome-level genomes of two armyworms, Mythimna separata and Mythimna loreyi, provide insights into the biosynthesis and reception of sex pheromones.</title>
        <authorList>
            <person name="Zhao H."/>
        </authorList>
    </citation>
    <scope>NUCLEOTIDE SEQUENCE</scope>
    <source>
        <strain evidence="1">BeijingLab</strain>
    </source>
</reference>
<gene>
    <name evidence="1" type="ORF">PYW08_014582</name>
</gene>
<comment type="caution">
    <text evidence="1">The sequence shown here is derived from an EMBL/GenBank/DDBJ whole genome shotgun (WGS) entry which is preliminary data.</text>
</comment>
<sequence>MSWEPEAPEVEDANQAENSLRKVQVEYETRETRLEKIFRILAMILIILFPLMFLLSIRVVKQYKRAVVLRYGRLRPDSPAGPGIIWVIPCTDGVQMIDLRTQSFNLSPQEVLTKDSVTVTVDAVVYFHIERPLACLLNIQNNKYATELISISALRNVLGAHSLYNLLTSRESISSRCRTEMDRTTVKWGVVVERVEIKDVFLPPELQRAMAAEAEGTRMAKSKVIEAEGEIQAAENLKEASLIMMENPNVMLVRYLQTLNHMAANHQTTVIFPFPIDLPGPHLCPHLSKEVVPNVGDSTIS</sequence>
<name>A0ACC2R4P1_9NEOP</name>
<evidence type="ECO:0000313" key="1">
    <source>
        <dbReference type="EMBL" id="KAJ8731852.1"/>
    </source>
</evidence>
<organism evidence="1 2">
    <name type="scientific">Mythimna loreyi</name>
    <dbReference type="NCBI Taxonomy" id="667449"/>
    <lineage>
        <taxon>Eukaryota</taxon>
        <taxon>Metazoa</taxon>
        <taxon>Ecdysozoa</taxon>
        <taxon>Arthropoda</taxon>
        <taxon>Hexapoda</taxon>
        <taxon>Insecta</taxon>
        <taxon>Pterygota</taxon>
        <taxon>Neoptera</taxon>
        <taxon>Endopterygota</taxon>
        <taxon>Lepidoptera</taxon>
        <taxon>Glossata</taxon>
        <taxon>Ditrysia</taxon>
        <taxon>Noctuoidea</taxon>
        <taxon>Noctuidae</taxon>
        <taxon>Noctuinae</taxon>
        <taxon>Hadenini</taxon>
        <taxon>Mythimna</taxon>
    </lineage>
</organism>
<keyword evidence="2" id="KW-1185">Reference proteome</keyword>
<dbReference type="Proteomes" id="UP001231649">
    <property type="component" value="Chromosome 6"/>
</dbReference>
<evidence type="ECO:0000313" key="2">
    <source>
        <dbReference type="Proteomes" id="UP001231649"/>
    </source>
</evidence>